<comment type="subcellular location">
    <subcellularLocation>
        <location evidence="5">Cell membrane</location>
        <topology evidence="5">Multi-pass membrane protein</topology>
    </subcellularLocation>
    <subcellularLocation>
        <location evidence="1">Membrane</location>
        <topology evidence="1">Multi-pass membrane protein</topology>
    </subcellularLocation>
</comment>
<sequence length="251" mass="25568">MDDYFWWIVLIGFVAQLIDGALGMAYGLTSTSLLITIGLPPAHASATVHAAEIATTAVSGTAHHFARNVDWRMVRVLAIAGAVGGCVGAALLSSGIGKYLAPAVALYLSALGVLVIAKAIRKVQPPAAMRGLTPLGLIGGFLDAVGGGGWGPIVSSTLVYRGSEPHRMLGTSAAAEFFVTVAITVTFAGSFGLESFGMAALALVLGGVPASPLAAILVKIIPRKPLMIAVGMLIVTLGILGLYRFAGSLMA</sequence>
<feature type="transmembrane region" description="Helical" evidence="5">
    <location>
        <begin position="99"/>
        <end position="120"/>
    </location>
</feature>
<gene>
    <name evidence="6" type="ORF">JF547_06690</name>
</gene>
<keyword evidence="3 5" id="KW-1133">Transmembrane helix</keyword>
<keyword evidence="2 5" id="KW-0812">Transmembrane</keyword>
<protein>
    <recommendedName>
        <fullName evidence="5">Probable membrane transporter protein</fullName>
    </recommendedName>
</protein>
<feature type="transmembrane region" description="Helical" evidence="5">
    <location>
        <begin position="173"/>
        <end position="193"/>
    </location>
</feature>
<name>A0A8I1M707_9PROT</name>
<feature type="transmembrane region" description="Helical" evidence="5">
    <location>
        <begin position="73"/>
        <end position="93"/>
    </location>
</feature>
<evidence type="ECO:0000256" key="1">
    <source>
        <dbReference type="ARBA" id="ARBA00004141"/>
    </source>
</evidence>
<dbReference type="RefSeq" id="WP_206926972.1">
    <property type="nucleotide sequence ID" value="NZ_JAEKJW010000001.1"/>
</dbReference>
<comment type="caution">
    <text evidence="6">The sequence shown here is derived from an EMBL/GenBank/DDBJ whole genome shotgun (WGS) entry which is preliminary data.</text>
</comment>
<evidence type="ECO:0000256" key="2">
    <source>
        <dbReference type="ARBA" id="ARBA00022692"/>
    </source>
</evidence>
<evidence type="ECO:0000313" key="6">
    <source>
        <dbReference type="EMBL" id="MBN8196154.1"/>
    </source>
</evidence>
<evidence type="ECO:0000313" key="7">
    <source>
        <dbReference type="Proteomes" id="UP000664405"/>
    </source>
</evidence>
<dbReference type="PANTHER" id="PTHR43701">
    <property type="entry name" value="MEMBRANE TRANSPORTER PROTEIN MJ0441-RELATED"/>
    <property type="match status" value="1"/>
</dbReference>
<dbReference type="Proteomes" id="UP000664405">
    <property type="component" value="Unassembled WGS sequence"/>
</dbReference>
<keyword evidence="4 5" id="KW-0472">Membrane</keyword>
<evidence type="ECO:0000256" key="3">
    <source>
        <dbReference type="ARBA" id="ARBA00022989"/>
    </source>
</evidence>
<organism evidence="6 7">
    <name type="scientific">Thalassospira povalilytica</name>
    <dbReference type="NCBI Taxonomy" id="732237"/>
    <lineage>
        <taxon>Bacteria</taxon>
        <taxon>Pseudomonadati</taxon>
        <taxon>Pseudomonadota</taxon>
        <taxon>Alphaproteobacteria</taxon>
        <taxon>Rhodospirillales</taxon>
        <taxon>Thalassospiraceae</taxon>
        <taxon>Thalassospira</taxon>
    </lineage>
</organism>
<keyword evidence="5" id="KW-1003">Cell membrane</keyword>
<feature type="transmembrane region" description="Helical" evidence="5">
    <location>
        <begin position="132"/>
        <end position="153"/>
    </location>
</feature>
<proteinExistence type="inferred from homology"/>
<feature type="transmembrane region" description="Helical" evidence="5">
    <location>
        <begin position="227"/>
        <end position="246"/>
    </location>
</feature>
<dbReference type="Pfam" id="PF01925">
    <property type="entry name" value="TauE"/>
    <property type="match status" value="1"/>
</dbReference>
<dbReference type="InterPro" id="IPR051598">
    <property type="entry name" value="TSUP/Inactive_protease-like"/>
</dbReference>
<evidence type="ECO:0000256" key="4">
    <source>
        <dbReference type="ARBA" id="ARBA00023136"/>
    </source>
</evidence>
<feature type="transmembrane region" description="Helical" evidence="5">
    <location>
        <begin position="200"/>
        <end position="221"/>
    </location>
</feature>
<dbReference type="PANTHER" id="PTHR43701:SF12">
    <property type="entry name" value="MEMBRANE TRANSPORTER PROTEIN YTNM-RELATED"/>
    <property type="match status" value="1"/>
</dbReference>
<comment type="similarity">
    <text evidence="5">Belongs to the 4-toluene sulfonate uptake permease (TSUP) (TC 2.A.102) family.</text>
</comment>
<dbReference type="InterPro" id="IPR002781">
    <property type="entry name" value="TM_pro_TauE-like"/>
</dbReference>
<reference evidence="6" key="1">
    <citation type="submission" date="2020-12" db="EMBL/GenBank/DDBJ databases">
        <title>Oil enriched cultivation method for isolating marine PHA-producing bacteria.</title>
        <authorList>
            <person name="Zheng W."/>
            <person name="Yu S."/>
            <person name="Huang Y."/>
        </authorList>
    </citation>
    <scope>NUCLEOTIDE SEQUENCE</scope>
    <source>
        <strain evidence="6">SY-2-3</strain>
    </source>
</reference>
<dbReference type="GO" id="GO:0005886">
    <property type="term" value="C:plasma membrane"/>
    <property type="evidence" value="ECO:0007669"/>
    <property type="project" value="UniProtKB-SubCell"/>
</dbReference>
<feature type="transmembrane region" description="Helical" evidence="5">
    <location>
        <begin position="6"/>
        <end position="28"/>
    </location>
</feature>
<accession>A0A8I1M707</accession>
<dbReference type="AlphaFoldDB" id="A0A8I1M707"/>
<dbReference type="EMBL" id="JAEKJW010000001">
    <property type="protein sequence ID" value="MBN8196154.1"/>
    <property type="molecule type" value="Genomic_DNA"/>
</dbReference>
<evidence type="ECO:0000256" key="5">
    <source>
        <dbReference type="RuleBase" id="RU363041"/>
    </source>
</evidence>